<feature type="compositionally biased region" description="Low complexity" evidence="1">
    <location>
        <begin position="21"/>
        <end position="43"/>
    </location>
</feature>
<feature type="region of interest" description="Disordered" evidence="1">
    <location>
        <begin position="681"/>
        <end position="712"/>
    </location>
</feature>
<keyword evidence="4" id="KW-1185">Reference proteome</keyword>
<sequence>MWDKVADMDMEVEGEIPPPHQQQQAASSTPVSAAAPAARPPGVGRRREVFGAALTQPDQGTSTTTTTTNAAARNTRPASPQVPTTTSDIDPAVAEKHASFLARLQSLALNPATAVPAVKSATRSYRLTESTSRDLILTIWNVVDRNLEHTASLVNAFIDLLEEEEKKQDLLASWKGFAIEQRRQFPDLTPTSVGEGYAGITSGRVLNAKHSTATRSSQSQQVWNRVALAAGSSGSNPSSLAEHFPLPPTAAAGPSRPVQERFPSLGGGSGPSSSSSTTTTTAPRPGQRATPWSASSATPPALRTQATIVSSSGPAIKAGGGRSGPKQAPPKLSNSLFPELPTSSSSRASVPQVKGNVSLKNILGASNGPAVVAWGGGGGGGAGGGVGVVGVGNANTNAPGSDSAAPSEVGEGVQTGKGGKKGKGKQKQTLFTLGSFPTVSKDYIADANVAGKVFRVISTLKFAIAYLSPLRRNYDKRMDAPRRRRVEKKFDLVAFKGQTSAAAAIGISEIVGSITTRRCGKGAEPPQCDCAFCASRFVDQEDFLVESPPPHVLDQTHAISKHRPPPPPSTHSTTPTEIQLGGGGLTDSMSQQRSQYPHTDPASRRSEPTTIRAPGASNAEEERPSAAAGDSEDDEATLVSSSEAHVCQDSRDSSDGLVLFKDNGPKHPISLIHRRILDHIPGFSDDEGDDVHDIPSTAPRRRSRTRTPTPPSRCWGMRGTAHIEFEVTQEERAIISNTALKPPPWHQQSNEKQCG</sequence>
<feature type="compositionally biased region" description="Polar residues" evidence="1">
    <location>
        <begin position="292"/>
        <end position="313"/>
    </location>
</feature>
<accession>A0A0C2Z5S3</accession>
<gene>
    <name evidence="3" type="ORF">M413DRAFT_5966</name>
</gene>
<dbReference type="HOGENOM" id="CLU_368834_0_0_1"/>
<dbReference type="Proteomes" id="UP000053424">
    <property type="component" value="Unassembled WGS sequence"/>
</dbReference>
<evidence type="ECO:0000313" key="3">
    <source>
        <dbReference type="EMBL" id="KIM48537.1"/>
    </source>
</evidence>
<feature type="compositionally biased region" description="Polar residues" evidence="1">
    <location>
        <begin position="332"/>
        <end position="349"/>
    </location>
</feature>
<protein>
    <recommendedName>
        <fullName evidence="2">ZNF598/HEL2 PAH domain-containing protein</fullName>
    </recommendedName>
</protein>
<dbReference type="PANTHER" id="PTHR48125">
    <property type="entry name" value="LP07818P1"/>
    <property type="match status" value="1"/>
</dbReference>
<dbReference type="PANTHER" id="PTHR48125:SF10">
    <property type="entry name" value="OS12G0136300 PROTEIN"/>
    <property type="match status" value="1"/>
</dbReference>
<dbReference type="Pfam" id="PF23202">
    <property type="entry name" value="PAH_ZNF598"/>
    <property type="match status" value="1"/>
</dbReference>
<proteinExistence type="predicted"/>
<reference evidence="3 4" key="1">
    <citation type="submission" date="2014-04" db="EMBL/GenBank/DDBJ databases">
        <authorList>
            <consortium name="DOE Joint Genome Institute"/>
            <person name="Kuo A."/>
            <person name="Gay G."/>
            <person name="Dore J."/>
            <person name="Kohler A."/>
            <person name="Nagy L.G."/>
            <person name="Floudas D."/>
            <person name="Copeland A."/>
            <person name="Barry K.W."/>
            <person name="Cichocki N."/>
            <person name="Veneault-Fourrey C."/>
            <person name="LaButti K."/>
            <person name="Lindquist E.A."/>
            <person name="Lipzen A."/>
            <person name="Lundell T."/>
            <person name="Morin E."/>
            <person name="Murat C."/>
            <person name="Sun H."/>
            <person name="Tunlid A."/>
            <person name="Henrissat B."/>
            <person name="Grigoriev I.V."/>
            <person name="Hibbett D.S."/>
            <person name="Martin F."/>
            <person name="Nordberg H.P."/>
            <person name="Cantor M.N."/>
            <person name="Hua S.X."/>
        </authorList>
    </citation>
    <scope>NUCLEOTIDE SEQUENCE [LARGE SCALE GENOMIC DNA]</scope>
    <source>
        <strain evidence="4">h7</strain>
    </source>
</reference>
<organism evidence="3 4">
    <name type="scientific">Hebeloma cylindrosporum</name>
    <dbReference type="NCBI Taxonomy" id="76867"/>
    <lineage>
        <taxon>Eukaryota</taxon>
        <taxon>Fungi</taxon>
        <taxon>Dikarya</taxon>
        <taxon>Basidiomycota</taxon>
        <taxon>Agaricomycotina</taxon>
        <taxon>Agaricomycetes</taxon>
        <taxon>Agaricomycetidae</taxon>
        <taxon>Agaricales</taxon>
        <taxon>Agaricineae</taxon>
        <taxon>Hymenogastraceae</taxon>
        <taxon>Hebeloma</taxon>
    </lineage>
</organism>
<dbReference type="AlphaFoldDB" id="A0A0C2Z5S3"/>
<feature type="compositionally biased region" description="Polar residues" evidence="1">
    <location>
        <begin position="746"/>
        <end position="755"/>
    </location>
</feature>
<feature type="region of interest" description="Disordered" evidence="1">
    <location>
        <begin position="1"/>
        <end position="86"/>
    </location>
</feature>
<dbReference type="EMBL" id="KN831768">
    <property type="protein sequence ID" value="KIM48537.1"/>
    <property type="molecule type" value="Genomic_DNA"/>
</dbReference>
<feature type="compositionally biased region" description="Low complexity" evidence="1">
    <location>
        <begin position="271"/>
        <end position="291"/>
    </location>
</feature>
<evidence type="ECO:0000313" key="4">
    <source>
        <dbReference type="Proteomes" id="UP000053424"/>
    </source>
</evidence>
<evidence type="ECO:0000256" key="1">
    <source>
        <dbReference type="SAM" id="MobiDB-lite"/>
    </source>
</evidence>
<dbReference type="STRING" id="686832.A0A0C2Z5S3"/>
<reference evidence="4" key="2">
    <citation type="submission" date="2015-01" db="EMBL/GenBank/DDBJ databases">
        <title>Evolutionary Origins and Diversification of the Mycorrhizal Mutualists.</title>
        <authorList>
            <consortium name="DOE Joint Genome Institute"/>
            <consortium name="Mycorrhizal Genomics Consortium"/>
            <person name="Kohler A."/>
            <person name="Kuo A."/>
            <person name="Nagy L.G."/>
            <person name="Floudas D."/>
            <person name="Copeland A."/>
            <person name="Barry K.W."/>
            <person name="Cichocki N."/>
            <person name="Veneault-Fourrey C."/>
            <person name="LaButti K."/>
            <person name="Lindquist E.A."/>
            <person name="Lipzen A."/>
            <person name="Lundell T."/>
            <person name="Morin E."/>
            <person name="Murat C."/>
            <person name="Riley R."/>
            <person name="Ohm R."/>
            <person name="Sun H."/>
            <person name="Tunlid A."/>
            <person name="Henrissat B."/>
            <person name="Grigoriev I.V."/>
            <person name="Hibbett D.S."/>
            <person name="Martin F."/>
        </authorList>
    </citation>
    <scope>NUCLEOTIDE SEQUENCE [LARGE SCALE GENOMIC DNA]</scope>
    <source>
        <strain evidence="4">h7</strain>
    </source>
</reference>
<feature type="domain" description="ZNF598/HEL2 PAH" evidence="2">
    <location>
        <begin position="95"/>
        <end position="175"/>
    </location>
</feature>
<dbReference type="InterPro" id="IPR057634">
    <property type="entry name" value="PAH_ZNF598/HEL2"/>
</dbReference>
<feature type="compositionally biased region" description="Low complexity" evidence="1">
    <location>
        <begin position="61"/>
        <end position="79"/>
    </location>
</feature>
<feature type="compositionally biased region" description="Polar residues" evidence="1">
    <location>
        <begin position="587"/>
        <end position="597"/>
    </location>
</feature>
<name>A0A0C2Z5S3_HEBCY</name>
<feature type="region of interest" description="Disordered" evidence="1">
    <location>
        <begin position="230"/>
        <end position="351"/>
    </location>
</feature>
<feature type="region of interest" description="Disordered" evidence="1">
    <location>
        <begin position="546"/>
        <end position="652"/>
    </location>
</feature>
<dbReference type="OrthoDB" id="3067205at2759"/>
<evidence type="ECO:0000259" key="2">
    <source>
        <dbReference type="Pfam" id="PF23202"/>
    </source>
</evidence>
<feature type="region of interest" description="Disordered" evidence="1">
    <location>
        <begin position="397"/>
        <end position="426"/>
    </location>
</feature>
<feature type="region of interest" description="Disordered" evidence="1">
    <location>
        <begin position="735"/>
        <end position="755"/>
    </location>
</feature>